<keyword evidence="4" id="KW-1185">Reference proteome</keyword>
<reference evidence="3" key="1">
    <citation type="submission" date="2020-03" db="EMBL/GenBank/DDBJ databases">
        <title>A high-quality chromosome-level genome assembly of a woody plant with both climbing and erect habits, Rhamnella rubrinervis.</title>
        <authorList>
            <person name="Lu Z."/>
            <person name="Yang Y."/>
            <person name="Zhu X."/>
            <person name="Sun Y."/>
        </authorList>
    </citation>
    <scope>NUCLEOTIDE SEQUENCE</scope>
    <source>
        <strain evidence="3">BYM</strain>
        <tissue evidence="3">Leaf</tissue>
    </source>
</reference>
<name>A0A8K0E8H1_9ROSA</name>
<dbReference type="PROSITE" id="PS50144">
    <property type="entry name" value="MATH"/>
    <property type="match status" value="1"/>
</dbReference>
<dbReference type="Proteomes" id="UP000796880">
    <property type="component" value="Unassembled WGS sequence"/>
</dbReference>
<evidence type="ECO:0000256" key="1">
    <source>
        <dbReference type="SAM" id="MobiDB-lite"/>
    </source>
</evidence>
<evidence type="ECO:0000313" key="4">
    <source>
        <dbReference type="Proteomes" id="UP000796880"/>
    </source>
</evidence>
<dbReference type="AlphaFoldDB" id="A0A8K0E8H1"/>
<feature type="domain" description="MATH" evidence="2">
    <location>
        <begin position="178"/>
        <end position="212"/>
    </location>
</feature>
<accession>A0A8K0E8H1</accession>
<gene>
    <name evidence="3" type="ORF">FNV43_RR15168</name>
</gene>
<protein>
    <recommendedName>
        <fullName evidence="2">MATH domain-containing protein</fullName>
    </recommendedName>
</protein>
<proteinExistence type="predicted"/>
<organism evidence="3 4">
    <name type="scientific">Rhamnella rubrinervis</name>
    <dbReference type="NCBI Taxonomy" id="2594499"/>
    <lineage>
        <taxon>Eukaryota</taxon>
        <taxon>Viridiplantae</taxon>
        <taxon>Streptophyta</taxon>
        <taxon>Embryophyta</taxon>
        <taxon>Tracheophyta</taxon>
        <taxon>Spermatophyta</taxon>
        <taxon>Magnoliopsida</taxon>
        <taxon>eudicotyledons</taxon>
        <taxon>Gunneridae</taxon>
        <taxon>Pentapetalae</taxon>
        <taxon>rosids</taxon>
        <taxon>fabids</taxon>
        <taxon>Rosales</taxon>
        <taxon>Rhamnaceae</taxon>
        <taxon>rhamnoid group</taxon>
        <taxon>Rhamneae</taxon>
        <taxon>Rhamnella</taxon>
    </lineage>
</organism>
<evidence type="ECO:0000313" key="3">
    <source>
        <dbReference type="EMBL" id="KAF3441255.1"/>
    </source>
</evidence>
<sequence>MAVVRSLRGYTHPGVQIFFGSFLGSALSSENGLHPVAGLFERLNLRCRYLPPRAACPSSKIKEKRESFWAPVCTPKNLRPKSVNRLGLFVNSNHLLRVNFPLEPSSLTTFEPREIVRAITSEGRLRRPPKPSEPRNDSSSLKSRALPCRASKQTLAHLARHFQARPLETLSYKRDLPPVHYLLKVDSYTSLASGLPSKKYDTSVFEAGGYKW</sequence>
<comment type="caution">
    <text evidence="3">The sequence shown here is derived from an EMBL/GenBank/DDBJ whole genome shotgun (WGS) entry which is preliminary data.</text>
</comment>
<dbReference type="EMBL" id="VOIH02000007">
    <property type="protein sequence ID" value="KAF3441255.1"/>
    <property type="molecule type" value="Genomic_DNA"/>
</dbReference>
<dbReference type="InterPro" id="IPR002083">
    <property type="entry name" value="MATH/TRAF_dom"/>
</dbReference>
<feature type="region of interest" description="Disordered" evidence="1">
    <location>
        <begin position="121"/>
        <end position="144"/>
    </location>
</feature>
<evidence type="ECO:0000259" key="2">
    <source>
        <dbReference type="PROSITE" id="PS50144"/>
    </source>
</evidence>